<reference evidence="1 2" key="1">
    <citation type="submission" date="2019-02" db="EMBL/GenBank/DDBJ databases">
        <title>Planctomycetal bacteria perform biofilm scaping via a novel small molecule.</title>
        <authorList>
            <person name="Jeske O."/>
            <person name="Boedeker C."/>
            <person name="Wiegand S."/>
            <person name="Breitling P."/>
            <person name="Kallscheuer N."/>
            <person name="Jogler M."/>
            <person name="Rohde M."/>
            <person name="Petersen J."/>
            <person name="Medema M.H."/>
            <person name="Surup F."/>
            <person name="Jogler C."/>
        </authorList>
    </citation>
    <scope>NUCLEOTIDE SEQUENCE [LARGE SCALE GENOMIC DNA]</scope>
    <source>
        <strain evidence="1 2">Mal15</strain>
    </source>
</reference>
<proteinExistence type="predicted"/>
<name>A0A5B9MJH4_9BACT</name>
<protein>
    <submittedName>
        <fullName evidence="1">Uncharacterized protein</fullName>
    </submittedName>
</protein>
<keyword evidence="2" id="KW-1185">Reference proteome</keyword>
<dbReference type="RefSeq" id="WP_147869111.1">
    <property type="nucleotide sequence ID" value="NZ_CP036264.1"/>
</dbReference>
<organism evidence="1 2">
    <name type="scientific">Stieleria maiorica</name>
    <dbReference type="NCBI Taxonomy" id="2795974"/>
    <lineage>
        <taxon>Bacteria</taxon>
        <taxon>Pseudomonadati</taxon>
        <taxon>Planctomycetota</taxon>
        <taxon>Planctomycetia</taxon>
        <taxon>Pirellulales</taxon>
        <taxon>Pirellulaceae</taxon>
        <taxon>Stieleria</taxon>
    </lineage>
</organism>
<dbReference type="Proteomes" id="UP000321353">
    <property type="component" value="Chromosome"/>
</dbReference>
<dbReference type="EMBL" id="CP036264">
    <property type="protein sequence ID" value="QEF99755.1"/>
    <property type="molecule type" value="Genomic_DNA"/>
</dbReference>
<sequence length="124" mass="13893">MNEPKPIPKKCYCGEDFIRTPSGYCCPKPHGKLFLASLDHDVDDRLDELEQTEPVKPVVECRGSFLFSLRSLCTQVLETEMPDELRDHLLVVVKWHVDAALEYVDAVDGCLQSMAEAEVKGGAK</sequence>
<dbReference type="AlphaFoldDB" id="A0A5B9MJH4"/>
<dbReference type="KEGG" id="smam:Mal15_38210"/>
<gene>
    <name evidence="1" type="ORF">Mal15_38210</name>
</gene>
<evidence type="ECO:0000313" key="1">
    <source>
        <dbReference type="EMBL" id="QEF99755.1"/>
    </source>
</evidence>
<evidence type="ECO:0000313" key="2">
    <source>
        <dbReference type="Proteomes" id="UP000321353"/>
    </source>
</evidence>
<accession>A0A5B9MJH4</accession>